<organism evidence="1 2">
    <name type="scientific">Chryseobacterium terrae</name>
    <dbReference type="NCBI Taxonomy" id="3163299"/>
    <lineage>
        <taxon>Bacteria</taxon>
        <taxon>Pseudomonadati</taxon>
        <taxon>Bacteroidota</taxon>
        <taxon>Flavobacteriia</taxon>
        <taxon>Flavobacteriales</taxon>
        <taxon>Weeksellaceae</taxon>
        <taxon>Chryseobacterium group</taxon>
        <taxon>Chryseobacterium</taxon>
    </lineage>
</organism>
<dbReference type="Proteomes" id="UP001629058">
    <property type="component" value="Unassembled WGS sequence"/>
</dbReference>
<reference evidence="1 2" key="1">
    <citation type="submission" date="2024-06" db="EMBL/GenBank/DDBJ databases">
        <authorList>
            <person name="Kaempfer P."/>
            <person name="Viver T."/>
        </authorList>
    </citation>
    <scope>NUCLEOTIDE SEQUENCE [LARGE SCALE GENOMIC DNA]</scope>
    <source>
        <strain evidence="1 2">ST-37</strain>
    </source>
</reference>
<comment type="caution">
    <text evidence="1">The sequence shown here is derived from an EMBL/GenBank/DDBJ whole genome shotgun (WGS) entry which is preliminary data.</text>
</comment>
<gene>
    <name evidence="1" type="ORF">ABS765_09425</name>
</gene>
<dbReference type="RefSeq" id="WP_408089892.1">
    <property type="nucleotide sequence ID" value="NZ_JBELPY010000005.1"/>
</dbReference>
<dbReference type="EMBL" id="JBELPY010000005">
    <property type="protein sequence ID" value="MFL9834245.1"/>
    <property type="molecule type" value="Genomic_DNA"/>
</dbReference>
<proteinExistence type="predicted"/>
<evidence type="ECO:0000313" key="2">
    <source>
        <dbReference type="Proteomes" id="UP001629058"/>
    </source>
</evidence>
<accession>A0ABW8Y4E8</accession>
<evidence type="ECO:0000313" key="1">
    <source>
        <dbReference type="EMBL" id="MFL9834245.1"/>
    </source>
</evidence>
<protein>
    <recommendedName>
        <fullName evidence="3">LysM domain-containing protein</fullName>
    </recommendedName>
</protein>
<sequence length="359" mass="43038">MNFTKYRIEQEDTLESISEKQKINIKDLIDFHNSHNTITQSIIGNYLPIHLEYIYLPLDSSIKKEETIDTNLKEFGKKLRYRCEQVNTSKINGSLAHFLQQNFQYVVKKEGLKNSFFVGLEDHHFDFNPTYLNPSFSFISKTEFIKNQVVFNISEEDGRIKKVINKEEIHDKWEQFKIDKFHNDDFIIQLKKTNEHAVQELLNMGDRQFAVNYELTEEEYRRNLFYFILFDKLLVDSIENIEREQFDFMSTLVPPIVIHIEFRYDKISQDDNILKFRKVGKAILNDELISEIKNKYDEIHKPNIKYNYTEYKLEFRVRGEFNLDTNIMENADLFIIEQIADNIENHCEFHLKKLQNHTS</sequence>
<name>A0ABW8Y4E8_9FLAO</name>
<evidence type="ECO:0008006" key="3">
    <source>
        <dbReference type="Google" id="ProtNLM"/>
    </source>
</evidence>
<keyword evidence="2" id="KW-1185">Reference proteome</keyword>